<dbReference type="InterPro" id="IPR001680">
    <property type="entry name" value="WD40_rpt"/>
</dbReference>
<dbReference type="Gene3D" id="2.130.10.10">
    <property type="entry name" value="YVTN repeat-like/Quinoprotein amine dehydrogenase"/>
    <property type="match status" value="4"/>
</dbReference>
<dbReference type="GO" id="GO:0030488">
    <property type="term" value="P:tRNA methylation"/>
    <property type="evidence" value="ECO:0007669"/>
    <property type="project" value="TreeGrafter"/>
</dbReference>
<dbReference type="PROSITE" id="PS50294">
    <property type="entry name" value="WD_REPEATS_REGION"/>
    <property type="match status" value="1"/>
</dbReference>
<evidence type="ECO:0000313" key="9">
    <source>
        <dbReference type="EMBL" id="KAG8631876.1"/>
    </source>
</evidence>
<evidence type="ECO:0000256" key="2">
    <source>
        <dbReference type="ARBA" id="ARBA00022490"/>
    </source>
</evidence>
<comment type="caution">
    <text evidence="9">The sequence shown here is derived from an EMBL/GenBank/DDBJ whole genome shotgun (WGS) entry which is preliminary data.</text>
</comment>
<dbReference type="PROSITE" id="PS50082">
    <property type="entry name" value="WD_REPEATS_2"/>
    <property type="match status" value="2"/>
</dbReference>
<dbReference type="PANTHER" id="PTHR14344:SF3">
    <property type="entry name" value="WD REPEAT-CONTAINING PROTEIN 6"/>
    <property type="match status" value="1"/>
</dbReference>
<evidence type="ECO:0000256" key="5">
    <source>
        <dbReference type="ARBA" id="ARBA00022737"/>
    </source>
</evidence>
<dbReference type="GO" id="GO:0005737">
    <property type="term" value="C:cytoplasm"/>
    <property type="evidence" value="ECO:0007669"/>
    <property type="project" value="UniProtKB-SubCell"/>
</dbReference>
<evidence type="ECO:0000256" key="4">
    <source>
        <dbReference type="ARBA" id="ARBA00022694"/>
    </source>
</evidence>
<organism evidence="9 10">
    <name type="scientific">Elsinoe batatas</name>
    <dbReference type="NCBI Taxonomy" id="2601811"/>
    <lineage>
        <taxon>Eukaryota</taxon>
        <taxon>Fungi</taxon>
        <taxon>Dikarya</taxon>
        <taxon>Ascomycota</taxon>
        <taxon>Pezizomycotina</taxon>
        <taxon>Dothideomycetes</taxon>
        <taxon>Dothideomycetidae</taxon>
        <taxon>Myriangiales</taxon>
        <taxon>Elsinoaceae</taxon>
        <taxon>Elsinoe</taxon>
    </lineage>
</organism>
<evidence type="ECO:0000256" key="6">
    <source>
        <dbReference type="ARBA" id="ARBA00038255"/>
    </source>
</evidence>
<dbReference type="OrthoDB" id="5594999at2759"/>
<keyword evidence="10" id="KW-1185">Reference proteome</keyword>
<evidence type="ECO:0000256" key="1">
    <source>
        <dbReference type="ARBA" id="ARBA00004496"/>
    </source>
</evidence>
<dbReference type="InterPro" id="IPR036322">
    <property type="entry name" value="WD40_repeat_dom_sf"/>
</dbReference>
<feature type="repeat" description="WD" evidence="7">
    <location>
        <begin position="807"/>
        <end position="841"/>
    </location>
</feature>
<accession>A0A8K0PJ69</accession>
<evidence type="ECO:0000313" key="10">
    <source>
        <dbReference type="Proteomes" id="UP000809789"/>
    </source>
</evidence>
<dbReference type="AlphaFoldDB" id="A0A8K0PJ69"/>
<dbReference type="SUPFAM" id="SSF82171">
    <property type="entry name" value="DPP6 N-terminal domain-like"/>
    <property type="match status" value="1"/>
</dbReference>
<evidence type="ECO:0008006" key="11">
    <source>
        <dbReference type="Google" id="ProtNLM"/>
    </source>
</evidence>
<evidence type="ECO:0000256" key="7">
    <source>
        <dbReference type="PROSITE-ProRule" id="PRU00221"/>
    </source>
</evidence>
<keyword evidence="5" id="KW-0677">Repeat</keyword>
<sequence length="1131" mass="121347">MDYNRAKHVVGPSSDVVEIDCGNLICHLISSSMKNQYGRYPVTALSLSGTWLFAGEGSALSIYDRHTGVLIFTKKVFRETSIHGVNLWGTKQPYVLLWGGSNVAVLRLVERATEDEKVSLDWAVHPTACPDWILDGQFSPRHGNVFWESSDRVLLAGGTIFGQIIVWSANVGTSGTMIKVHKVFTGHEGSPFGLSFSEGIVHSDIGSPLRLLASCSDDRTVRIWDVNESDDHANQTSSGQGQASAMESNTGFLNLAADEAAMSDGLVAHAMGHLSRIWGVQFLSSSQTGHSLITFGEDATCQYWTLVDLDKEATGVCHGELENMGQQERHSGKHIWSHAILSDAGGPYLVATGGGDGSIVLQDAIVASTDGLALQSKLNTSKADCSNKDNIRSYSFLNSGEMLIALNSGTIWTIQLPLAASMAVPLDSRALVWRQICREPDITGFSMMASVPSLSAAFLAGKSGSLFYYTPDIGLHKVLDGKRKAAGVLARSTMPSRGSIGSAFCLLTRLGDMSAEVVQIISTTPIKTAHSQLSLPENEHVSSFNVILTVEDGTMIIAVGFRSGNLALYSTTLTTDRETSTTSSPLLIQHLHEDAITDILPTQLPSGTYLTLASRSGSTSIHLVDPSTHTLTTLHHLATPLTEAALLIPSPNSEPTLTGFHRKSFHLLARSSPATTSIPCGGSNRSWTFLPASSDTSSSSTTSYLAQDQGTTSSILAWTSASRTLLQSIPRDTAIHIHPGSHGREIRAVASSPPLAGLGRLIATGAEDTDIKISVSSPSQAPSRSEGVDRQDLQNQGQTELRCLRTLRKHNTGVQDLKWSADGRYLVSAGGREEVFVWRVRVLPKEMGEVGVVCESVCPFVSEEGDLRVLGVDVGTFSAEGRRGGKGGEGVTEGQEKGDGRARLRIAMVRSDSSVGVYWYESVGGEGRWERAWEGSYLTCCLTNVIAVPGRSGDFLATATDGHAALLRLGVSDKEVQGSAGTIEWTKRFKTHQSAVHAAALLPWTDGTYLLFTGGDDNAFSISLLRDGGSPTSTLTIPRAHTAALTALEVISADEDEAKVRVVTAGLDQRIKLWEVSVDVSRKGVEGVEVKRLEDRYTPVADVACIDVWREGHETVTMIGGVGWDVWTFDT</sequence>
<dbReference type="SUPFAM" id="SSF50978">
    <property type="entry name" value="WD40 repeat-like"/>
    <property type="match status" value="2"/>
</dbReference>
<keyword evidence="4" id="KW-0819">tRNA processing</keyword>
<dbReference type="InterPro" id="IPR051973">
    <property type="entry name" value="tRNA_Anticodon_Mtase-Reg"/>
</dbReference>
<comment type="similarity">
    <text evidence="6">Belongs to the WD repeat WDR6 family.</text>
</comment>
<feature type="compositionally biased region" description="Low complexity" evidence="8">
    <location>
        <begin position="774"/>
        <end position="785"/>
    </location>
</feature>
<keyword evidence="2" id="KW-0963">Cytoplasm</keyword>
<feature type="region of interest" description="Disordered" evidence="8">
    <location>
        <begin position="774"/>
        <end position="795"/>
    </location>
</feature>
<dbReference type="Pfam" id="PF00400">
    <property type="entry name" value="WD40"/>
    <property type="match status" value="2"/>
</dbReference>
<dbReference type="EMBL" id="JAESVG020000001">
    <property type="protein sequence ID" value="KAG8631876.1"/>
    <property type="molecule type" value="Genomic_DNA"/>
</dbReference>
<dbReference type="SMART" id="SM00320">
    <property type="entry name" value="WD40"/>
    <property type="match status" value="7"/>
</dbReference>
<feature type="repeat" description="WD" evidence="7">
    <location>
        <begin position="210"/>
        <end position="234"/>
    </location>
</feature>
<dbReference type="InterPro" id="IPR019775">
    <property type="entry name" value="WD40_repeat_CS"/>
</dbReference>
<keyword evidence="3 7" id="KW-0853">WD repeat</keyword>
<dbReference type="Proteomes" id="UP000809789">
    <property type="component" value="Unassembled WGS sequence"/>
</dbReference>
<name>A0A8K0PJ69_9PEZI</name>
<dbReference type="PROSITE" id="PS00678">
    <property type="entry name" value="WD_REPEATS_1"/>
    <property type="match status" value="1"/>
</dbReference>
<protein>
    <recommendedName>
        <fullName evidence="11">WD40 repeat-like protein</fullName>
    </recommendedName>
</protein>
<gene>
    <name evidence="9" type="ORF">KVT40_001016</name>
</gene>
<comment type="subcellular location">
    <subcellularLocation>
        <location evidence="1">Cytoplasm</location>
    </subcellularLocation>
</comment>
<evidence type="ECO:0000256" key="3">
    <source>
        <dbReference type="ARBA" id="ARBA00022574"/>
    </source>
</evidence>
<reference evidence="9" key="1">
    <citation type="submission" date="2021-07" db="EMBL/GenBank/DDBJ databases">
        <title>Elsinoe batatas strain:CRI-CJ2 Genome sequencing and assembly.</title>
        <authorList>
            <person name="Huang L."/>
        </authorList>
    </citation>
    <scope>NUCLEOTIDE SEQUENCE</scope>
    <source>
        <strain evidence="9">CRI-CJ2</strain>
    </source>
</reference>
<dbReference type="InterPro" id="IPR015943">
    <property type="entry name" value="WD40/YVTN_repeat-like_dom_sf"/>
</dbReference>
<dbReference type="PANTHER" id="PTHR14344">
    <property type="entry name" value="WD REPEAT PROTEIN"/>
    <property type="match status" value="1"/>
</dbReference>
<evidence type="ECO:0000256" key="8">
    <source>
        <dbReference type="SAM" id="MobiDB-lite"/>
    </source>
</evidence>
<proteinExistence type="inferred from homology"/>